<dbReference type="Pfam" id="PF00209">
    <property type="entry name" value="SNF"/>
    <property type="match status" value="1"/>
</dbReference>
<evidence type="ECO:0000256" key="15">
    <source>
        <dbReference type="PIRSR" id="PIRSR600175-1"/>
    </source>
</evidence>
<evidence type="ECO:0000256" key="1">
    <source>
        <dbReference type="ARBA" id="ARBA00004141"/>
    </source>
</evidence>
<keyword evidence="3" id="KW-0813">Transport</keyword>
<evidence type="ECO:0000256" key="16">
    <source>
        <dbReference type="SAM" id="Phobius"/>
    </source>
</evidence>
<feature type="transmembrane region" description="Helical" evidence="16">
    <location>
        <begin position="112"/>
        <end position="136"/>
    </location>
</feature>
<evidence type="ECO:0000256" key="7">
    <source>
        <dbReference type="ARBA" id="ARBA00022989"/>
    </source>
</evidence>
<keyword evidence="17" id="KW-0732">Signal</keyword>
<evidence type="ECO:0000256" key="13">
    <source>
        <dbReference type="ARBA" id="ARBA00037785"/>
    </source>
</evidence>
<evidence type="ECO:0000256" key="10">
    <source>
        <dbReference type="ARBA" id="ARBA00023136"/>
    </source>
</evidence>
<keyword evidence="8 15" id="KW-0915">Sodium</keyword>
<proteinExistence type="inferred from homology"/>
<evidence type="ECO:0000313" key="18">
    <source>
        <dbReference type="EMBL" id="GFR27956.1"/>
    </source>
</evidence>
<sequence length="232" mass="25840">MSWKLAVCLLVTWTIVYISVVQGTDSLGKMAYFTAIFPYVVLTALLIVALQEEGSFDGIKFFFKPELSKLKEIKVWYKACEQSFFSLAIGYGNIIMISSYNKFTNNVYRDAIIISFLDTFTNVLAGCVIFSVLGTLAHEKGVPISEVVDHEGLGLAFVIYPQALADIKIVPQLWSLLFFVMLFTLGIGSSMSQIETILTVFKDKFPSLREKKDTSTGSCVIFFLLGLPLTTN</sequence>
<feature type="binding site" evidence="15">
    <location>
        <position position="189"/>
    </location>
    <ligand>
        <name>Na(+)</name>
        <dbReference type="ChEBI" id="CHEBI:29101"/>
        <label>1</label>
    </ligand>
</feature>
<dbReference type="OrthoDB" id="6581954at2759"/>
<feature type="signal peptide" evidence="17">
    <location>
        <begin position="1"/>
        <end position="23"/>
    </location>
</feature>
<evidence type="ECO:0000313" key="19">
    <source>
        <dbReference type="Proteomes" id="UP000887116"/>
    </source>
</evidence>
<dbReference type="InterPro" id="IPR000175">
    <property type="entry name" value="Na/ntran_symport"/>
</dbReference>
<keyword evidence="12" id="KW-0739">Sodium transport</keyword>
<dbReference type="EMBL" id="BMAO01038957">
    <property type="protein sequence ID" value="GFR27956.1"/>
    <property type="molecule type" value="Genomic_DNA"/>
</dbReference>
<feature type="binding site" evidence="15">
    <location>
        <position position="86"/>
    </location>
    <ligand>
        <name>Na(+)</name>
        <dbReference type="ChEBI" id="CHEBI:29101"/>
        <label>1</label>
    </ligand>
</feature>
<evidence type="ECO:0000256" key="11">
    <source>
        <dbReference type="ARBA" id="ARBA00023180"/>
    </source>
</evidence>
<dbReference type="PRINTS" id="PR00176">
    <property type="entry name" value="NANEUSMPORT"/>
</dbReference>
<evidence type="ECO:0000256" key="4">
    <source>
        <dbReference type="ARBA" id="ARBA00022692"/>
    </source>
</evidence>
<comment type="subcellular location">
    <subcellularLocation>
        <location evidence="1">Membrane</location>
        <topology evidence="1">Multi-pass membrane protein</topology>
    </subcellularLocation>
</comment>
<feature type="chain" id="PRO_5036503136" description="Sodium-dependent nutrient amino acid transporter 1" evidence="17">
    <location>
        <begin position="24"/>
        <end position="232"/>
    </location>
</feature>
<feature type="transmembrane region" description="Helical" evidence="16">
    <location>
        <begin position="33"/>
        <end position="50"/>
    </location>
</feature>
<organism evidence="18 19">
    <name type="scientific">Trichonephila clavata</name>
    <name type="common">Joro spider</name>
    <name type="synonym">Nephila clavata</name>
    <dbReference type="NCBI Taxonomy" id="2740835"/>
    <lineage>
        <taxon>Eukaryota</taxon>
        <taxon>Metazoa</taxon>
        <taxon>Ecdysozoa</taxon>
        <taxon>Arthropoda</taxon>
        <taxon>Chelicerata</taxon>
        <taxon>Arachnida</taxon>
        <taxon>Araneae</taxon>
        <taxon>Araneomorphae</taxon>
        <taxon>Entelegynae</taxon>
        <taxon>Araneoidea</taxon>
        <taxon>Nephilidae</taxon>
        <taxon>Trichonephila</taxon>
    </lineage>
</organism>
<evidence type="ECO:0000256" key="6">
    <source>
        <dbReference type="ARBA" id="ARBA00022970"/>
    </source>
</evidence>
<keyword evidence="11" id="KW-0325">Glycoprotein</keyword>
<feature type="non-terminal residue" evidence="18">
    <location>
        <position position="1"/>
    </location>
</feature>
<dbReference type="PANTHER" id="PTHR11616:SF321">
    <property type="entry name" value="SODIUM-DEPENDENT NUTRIENT AMINO ACID TRANSPORTER 1-RELATED"/>
    <property type="match status" value="1"/>
</dbReference>
<dbReference type="GO" id="GO:0089718">
    <property type="term" value="P:amino acid import across plasma membrane"/>
    <property type="evidence" value="ECO:0007669"/>
    <property type="project" value="TreeGrafter"/>
</dbReference>
<keyword evidence="4 16" id="KW-0812">Transmembrane</keyword>
<dbReference type="GO" id="GO:0005886">
    <property type="term" value="C:plasma membrane"/>
    <property type="evidence" value="ECO:0007669"/>
    <property type="project" value="TreeGrafter"/>
</dbReference>
<comment type="function">
    <text evidence="13">Unusual broad substrate spectrum amino acid:sodium cotransporter that promotes absorption of the D isomers of essential amino acids. Neutral amino acids are the preferred substrates, especially methionine and phenylalanine.</text>
</comment>
<keyword evidence="9" id="KW-0406">Ion transport</keyword>
<keyword evidence="7 16" id="KW-1133">Transmembrane helix</keyword>
<evidence type="ECO:0000256" key="17">
    <source>
        <dbReference type="SAM" id="SignalP"/>
    </source>
</evidence>
<gene>
    <name evidence="18" type="primary">NAAT1</name>
    <name evidence="18" type="ORF">TNCT_182611</name>
</gene>
<dbReference type="GO" id="GO:0015179">
    <property type="term" value="F:L-amino acid transmembrane transporter activity"/>
    <property type="evidence" value="ECO:0007669"/>
    <property type="project" value="TreeGrafter"/>
</dbReference>
<dbReference type="SUPFAM" id="SSF161070">
    <property type="entry name" value="SNF-like"/>
    <property type="match status" value="1"/>
</dbReference>
<dbReference type="PROSITE" id="PS50267">
    <property type="entry name" value="NA_NEUROTRAN_SYMP_3"/>
    <property type="match status" value="1"/>
</dbReference>
<evidence type="ECO:0000256" key="2">
    <source>
        <dbReference type="ARBA" id="ARBA00006459"/>
    </source>
</evidence>
<feature type="binding site" evidence="15">
    <location>
        <position position="185"/>
    </location>
    <ligand>
        <name>Na(+)</name>
        <dbReference type="ChEBI" id="CHEBI:29101"/>
        <label>1</label>
    </ligand>
</feature>
<evidence type="ECO:0000256" key="5">
    <source>
        <dbReference type="ARBA" id="ARBA00022847"/>
    </source>
</evidence>
<keyword evidence="19" id="KW-1185">Reference proteome</keyword>
<dbReference type="InterPro" id="IPR037272">
    <property type="entry name" value="SNS_sf"/>
</dbReference>
<keyword evidence="6" id="KW-0029">Amino-acid transport</keyword>
<evidence type="ECO:0000256" key="3">
    <source>
        <dbReference type="ARBA" id="ARBA00022448"/>
    </source>
</evidence>
<keyword evidence="15" id="KW-0479">Metal-binding</keyword>
<name>A0A8X6LYW7_TRICU</name>
<comment type="caution">
    <text evidence="18">The sequence shown here is derived from an EMBL/GenBank/DDBJ whole genome shotgun (WGS) entry which is preliminary data.</text>
</comment>
<reference evidence="18" key="1">
    <citation type="submission" date="2020-07" db="EMBL/GenBank/DDBJ databases">
        <title>Multicomponent nature underlies the extraordinary mechanical properties of spider dragline silk.</title>
        <authorList>
            <person name="Kono N."/>
            <person name="Nakamura H."/>
            <person name="Mori M."/>
            <person name="Yoshida Y."/>
            <person name="Ohtoshi R."/>
            <person name="Malay A.D."/>
            <person name="Moran D.A.P."/>
            <person name="Tomita M."/>
            <person name="Numata K."/>
            <person name="Arakawa K."/>
        </authorList>
    </citation>
    <scope>NUCLEOTIDE SEQUENCE</scope>
</reference>
<evidence type="ECO:0000256" key="9">
    <source>
        <dbReference type="ARBA" id="ARBA00023065"/>
    </source>
</evidence>
<dbReference type="GO" id="GO:0005283">
    <property type="term" value="F:amino acid:sodium symporter activity"/>
    <property type="evidence" value="ECO:0007669"/>
    <property type="project" value="TreeGrafter"/>
</dbReference>
<evidence type="ECO:0000256" key="8">
    <source>
        <dbReference type="ARBA" id="ARBA00023053"/>
    </source>
</evidence>
<feature type="transmembrane region" description="Helical" evidence="16">
    <location>
        <begin position="173"/>
        <end position="194"/>
    </location>
</feature>
<evidence type="ECO:0000256" key="12">
    <source>
        <dbReference type="ARBA" id="ARBA00023201"/>
    </source>
</evidence>
<comment type="similarity">
    <text evidence="2">Belongs to the sodium:neurotransmitter symporter (SNF) (TC 2.A.22) family.</text>
</comment>
<keyword evidence="5" id="KW-0769">Symport</keyword>
<dbReference type="GO" id="GO:0046872">
    <property type="term" value="F:metal ion binding"/>
    <property type="evidence" value="ECO:0007669"/>
    <property type="project" value="UniProtKB-KW"/>
</dbReference>
<dbReference type="AlphaFoldDB" id="A0A8X6LYW7"/>
<protein>
    <recommendedName>
        <fullName evidence="14">Sodium-dependent nutrient amino acid transporter 1</fullName>
    </recommendedName>
</protein>
<evidence type="ECO:0000256" key="14">
    <source>
        <dbReference type="ARBA" id="ARBA00040215"/>
    </source>
</evidence>
<dbReference type="PANTHER" id="PTHR11616">
    <property type="entry name" value="SODIUM/CHLORIDE DEPENDENT TRANSPORTER"/>
    <property type="match status" value="1"/>
</dbReference>
<dbReference type="Proteomes" id="UP000887116">
    <property type="component" value="Unassembled WGS sequence"/>
</dbReference>
<keyword evidence="10 16" id="KW-0472">Membrane</keyword>
<accession>A0A8X6LYW7</accession>